<proteinExistence type="predicted"/>
<comment type="caution">
    <text evidence="1">The sequence shown here is derived from an EMBL/GenBank/DDBJ whole genome shotgun (WGS) entry which is preliminary data.</text>
</comment>
<dbReference type="Proteomes" id="UP000247409">
    <property type="component" value="Unassembled WGS sequence"/>
</dbReference>
<accession>A0A2V3IYQ6</accession>
<keyword evidence="2" id="KW-1185">Reference proteome</keyword>
<sequence>MTGELFHPIGYNMYMVDDAHDEKWYGHDAALGEEPAFADAVAWQSKGANDTAALAIKTISAPTSAVAPGSSVTVAPVEVAPAPATAVTAMPNGTVNAELRAEVQAAVIS</sequence>
<protein>
    <submittedName>
        <fullName evidence="1">Uncharacterized protein</fullName>
    </submittedName>
</protein>
<organism evidence="1 2">
    <name type="scientific">Gracilariopsis chorda</name>
    <dbReference type="NCBI Taxonomy" id="448386"/>
    <lineage>
        <taxon>Eukaryota</taxon>
        <taxon>Rhodophyta</taxon>
        <taxon>Florideophyceae</taxon>
        <taxon>Rhodymeniophycidae</taxon>
        <taxon>Gracilariales</taxon>
        <taxon>Gracilariaceae</taxon>
        <taxon>Gracilariopsis</taxon>
    </lineage>
</organism>
<gene>
    <name evidence="1" type="ORF">BWQ96_02891</name>
</gene>
<name>A0A2V3IYQ6_9FLOR</name>
<dbReference type="AlphaFoldDB" id="A0A2V3IYQ6"/>
<dbReference type="EMBL" id="NBIV01000026">
    <property type="protein sequence ID" value="PXF47278.1"/>
    <property type="molecule type" value="Genomic_DNA"/>
</dbReference>
<evidence type="ECO:0000313" key="1">
    <source>
        <dbReference type="EMBL" id="PXF47278.1"/>
    </source>
</evidence>
<evidence type="ECO:0000313" key="2">
    <source>
        <dbReference type="Proteomes" id="UP000247409"/>
    </source>
</evidence>
<reference evidence="1 2" key="1">
    <citation type="journal article" date="2018" name="Mol. Biol. Evol.">
        <title>Analysis of the draft genome of the red seaweed Gracilariopsis chorda provides insights into genome size evolution in Rhodophyta.</title>
        <authorList>
            <person name="Lee J."/>
            <person name="Yang E.C."/>
            <person name="Graf L."/>
            <person name="Yang J.H."/>
            <person name="Qiu H."/>
            <person name="Zel Zion U."/>
            <person name="Chan C.X."/>
            <person name="Stephens T.G."/>
            <person name="Weber A.P.M."/>
            <person name="Boo G.H."/>
            <person name="Boo S.M."/>
            <person name="Kim K.M."/>
            <person name="Shin Y."/>
            <person name="Jung M."/>
            <person name="Lee S.J."/>
            <person name="Yim H.S."/>
            <person name="Lee J.H."/>
            <person name="Bhattacharya D."/>
            <person name="Yoon H.S."/>
        </authorList>
    </citation>
    <scope>NUCLEOTIDE SEQUENCE [LARGE SCALE GENOMIC DNA]</scope>
    <source>
        <strain evidence="1 2">SKKU-2015</strain>
        <tissue evidence="1">Whole body</tissue>
    </source>
</reference>